<keyword evidence="1" id="KW-1133">Transmembrane helix</keyword>
<dbReference type="Proteomes" id="UP000235388">
    <property type="component" value="Unassembled WGS sequence"/>
</dbReference>
<dbReference type="AlphaFoldDB" id="A0A2N5T2K0"/>
<protein>
    <submittedName>
        <fullName evidence="2">Uncharacterized protein</fullName>
    </submittedName>
</protein>
<evidence type="ECO:0000313" key="2">
    <source>
        <dbReference type="EMBL" id="PLW19719.1"/>
    </source>
</evidence>
<name>A0A2N5T2K0_9BASI</name>
<proteinExistence type="predicted"/>
<comment type="caution">
    <text evidence="2">The sequence shown here is derived from an EMBL/GenBank/DDBJ whole genome shotgun (WGS) entry which is preliminary data.</text>
</comment>
<keyword evidence="1" id="KW-0472">Membrane</keyword>
<feature type="transmembrane region" description="Helical" evidence="1">
    <location>
        <begin position="124"/>
        <end position="149"/>
    </location>
</feature>
<gene>
    <name evidence="2" type="ORF">PCANC_07627</name>
</gene>
<reference evidence="2 3" key="1">
    <citation type="submission" date="2017-11" db="EMBL/GenBank/DDBJ databases">
        <title>De novo assembly and phasing of dikaryotic genomes from two isolates of Puccinia coronata f. sp. avenae, the causal agent of oat crown rust.</title>
        <authorList>
            <person name="Miller M.E."/>
            <person name="Zhang Y."/>
            <person name="Omidvar V."/>
            <person name="Sperschneider J."/>
            <person name="Schwessinger B."/>
            <person name="Raley C."/>
            <person name="Palmer J.M."/>
            <person name="Garnica D."/>
            <person name="Upadhyaya N."/>
            <person name="Rathjen J."/>
            <person name="Taylor J.M."/>
            <person name="Park R.F."/>
            <person name="Dodds P.N."/>
            <person name="Hirsch C.D."/>
            <person name="Kianian S.F."/>
            <person name="Figueroa M."/>
        </authorList>
    </citation>
    <scope>NUCLEOTIDE SEQUENCE [LARGE SCALE GENOMIC DNA]</scope>
    <source>
        <strain evidence="2">12NC29</strain>
    </source>
</reference>
<sequence length="435" mass="49292">MSATQELLEFIGSLPPTVNPYSATATKLEEAIRTPRSPLWSRRLKVVALALYIIIFFQTLFLLYQRAKIHQSIKLHFNKLGLLVVNITDSSALAYFFSSPFTIYVLSVQVALDKGHHLDQALMLCIFGQKFIPILLGSCTLVGFCLSVRTDVLGFEYGPTHCHKLESVVHHIASNLRAESIKYDPQEFNTFALLRLLLPAQGLPHVLENLEHDVDVSTWVYFILVCMLISIYIPLLTISLRALYQQSVSQSKIDAAMTSTPTNGIPQPSRLGKIHRERQRLVYHAICVFISTAVHLPPLAWKIFHSKGNYFHSVAWNEVTRHGLMTPLAFSGNIILLILNMHSYQILADRKMKMQPSLFDSTGIEEVTPCKKSFLKKLLLVDDDDEDEIMEDDVHPCGESVVSFLISTDLFYYIDTKKDDQLMKPTSLALIERKI</sequence>
<feature type="transmembrane region" description="Helical" evidence="1">
    <location>
        <begin position="46"/>
        <end position="64"/>
    </location>
</feature>
<feature type="transmembrane region" description="Helical" evidence="1">
    <location>
        <begin position="281"/>
        <end position="304"/>
    </location>
</feature>
<feature type="transmembrane region" description="Helical" evidence="1">
    <location>
        <begin position="219"/>
        <end position="244"/>
    </location>
</feature>
<evidence type="ECO:0000256" key="1">
    <source>
        <dbReference type="SAM" id="Phobius"/>
    </source>
</evidence>
<dbReference type="OrthoDB" id="2497298at2759"/>
<feature type="transmembrane region" description="Helical" evidence="1">
    <location>
        <begin position="324"/>
        <end position="344"/>
    </location>
</feature>
<organism evidence="2 3">
    <name type="scientific">Puccinia coronata f. sp. avenae</name>
    <dbReference type="NCBI Taxonomy" id="200324"/>
    <lineage>
        <taxon>Eukaryota</taxon>
        <taxon>Fungi</taxon>
        <taxon>Dikarya</taxon>
        <taxon>Basidiomycota</taxon>
        <taxon>Pucciniomycotina</taxon>
        <taxon>Pucciniomycetes</taxon>
        <taxon>Pucciniales</taxon>
        <taxon>Pucciniaceae</taxon>
        <taxon>Puccinia</taxon>
    </lineage>
</organism>
<accession>A0A2N5T2K0</accession>
<evidence type="ECO:0000313" key="3">
    <source>
        <dbReference type="Proteomes" id="UP000235388"/>
    </source>
</evidence>
<dbReference type="EMBL" id="PGCJ01000808">
    <property type="protein sequence ID" value="PLW19719.1"/>
    <property type="molecule type" value="Genomic_DNA"/>
</dbReference>
<keyword evidence="1" id="KW-0812">Transmembrane</keyword>
<keyword evidence="3" id="KW-1185">Reference proteome</keyword>